<dbReference type="EMBL" id="BEGY01000007">
    <property type="protein sequence ID" value="GAX74463.1"/>
    <property type="molecule type" value="Genomic_DNA"/>
</dbReference>
<reference evidence="2 3" key="1">
    <citation type="submission" date="2017-08" db="EMBL/GenBank/DDBJ databases">
        <title>Acidophilic green algal genome provides insights into adaptation to an acidic environment.</title>
        <authorList>
            <person name="Hirooka S."/>
            <person name="Hirose Y."/>
            <person name="Kanesaki Y."/>
            <person name="Higuchi S."/>
            <person name="Fujiwara T."/>
            <person name="Onuma R."/>
            <person name="Era A."/>
            <person name="Ohbayashi R."/>
            <person name="Uzuka A."/>
            <person name="Nozaki H."/>
            <person name="Yoshikawa H."/>
            <person name="Miyagishima S.Y."/>
        </authorList>
    </citation>
    <scope>NUCLEOTIDE SEQUENCE [LARGE SCALE GENOMIC DNA]</scope>
    <source>
        <strain evidence="2 3">NIES-2499</strain>
    </source>
</reference>
<organism evidence="2 3">
    <name type="scientific">Chlamydomonas eustigma</name>
    <dbReference type="NCBI Taxonomy" id="1157962"/>
    <lineage>
        <taxon>Eukaryota</taxon>
        <taxon>Viridiplantae</taxon>
        <taxon>Chlorophyta</taxon>
        <taxon>core chlorophytes</taxon>
        <taxon>Chlorophyceae</taxon>
        <taxon>CS clade</taxon>
        <taxon>Chlamydomonadales</taxon>
        <taxon>Chlamydomonadaceae</taxon>
        <taxon>Chlamydomonas</taxon>
    </lineage>
</organism>
<dbReference type="Proteomes" id="UP000232323">
    <property type="component" value="Unassembled WGS sequence"/>
</dbReference>
<gene>
    <name evidence="2" type="ORF">CEUSTIGMA_g1912.t1</name>
</gene>
<evidence type="ECO:0000256" key="1">
    <source>
        <dbReference type="SAM" id="MobiDB-lite"/>
    </source>
</evidence>
<feature type="compositionally biased region" description="Basic residues" evidence="1">
    <location>
        <begin position="135"/>
        <end position="147"/>
    </location>
</feature>
<keyword evidence="3" id="KW-1185">Reference proteome</keyword>
<dbReference type="AlphaFoldDB" id="A0A250WUF5"/>
<comment type="caution">
    <text evidence="2">The sequence shown here is derived from an EMBL/GenBank/DDBJ whole genome shotgun (WGS) entry which is preliminary data.</text>
</comment>
<feature type="region of interest" description="Disordered" evidence="1">
    <location>
        <begin position="128"/>
        <end position="148"/>
    </location>
</feature>
<proteinExistence type="predicted"/>
<feature type="compositionally biased region" description="Polar residues" evidence="1">
    <location>
        <begin position="19"/>
        <end position="29"/>
    </location>
</feature>
<feature type="region of interest" description="Disordered" evidence="1">
    <location>
        <begin position="1"/>
        <end position="29"/>
    </location>
</feature>
<accession>A0A250WUF5</accession>
<evidence type="ECO:0000313" key="2">
    <source>
        <dbReference type="EMBL" id="GAX74463.1"/>
    </source>
</evidence>
<dbReference type="OrthoDB" id="532227at2759"/>
<protein>
    <submittedName>
        <fullName evidence="2">Uncharacterized protein</fullName>
    </submittedName>
</protein>
<sequence length="215" mass="24056">MSESHNRFVGRNKTKASKESTSSWGNASSLRESADDMSTWYKEFEEWTNPSFNVLMVQAPRPAFLESDLLNALRATVRETGELLKPLLRFGVPETSVRDKCPYWRDDNSVVPTTPSVRLQRAFKVMESQSEHHHLQSKHGGHGHSSIRHSGDVGSVSWHGSVHPLAGGHVHGEGGSPISSQKFLMQEPPPWIVLGLNMMAWWILSTPPKPRTNVI</sequence>
<name>A0A250WUF5_9CHLO</name>
<evidence type="ECO:0000313" key="3">
    <source>
        <dbReference type="Proteomes" id="UP000232323"/>
    </source>
</evidence>